<reference evidence="1 2" key="1">
    <citation type="journal article" date="2013" name="BMC Genomics">
        <title>Comparative genomics of Campylobacter concisus isolates reveals genetic diversity and provides insights into disease association.</title>
        <authorList>
            <person name="Deshpande N.P."/>
            <person name="Kaakoush N.O."/>
            <person name="Wilkins M.R."/>
            <person name="Mitchell H.M."/>
        </authorList>
    </citation>
    <scope>NUCLEOTIDE SEQUENCE [LARGE SCALE GENOMIC DNA]</scope>
    <source>
        <strain evidence="1 2">ATCC 51562</strain>
    </source>
</reference>
<sequence length="48" mass="5448">MRAAFFNISSELKDGTYIMIAKNGITEISFEKICKNLSWSTKKMGCLK</sequence>
<dbReference type="Proteomes" id="UP000016627">
    <property type="component" value="Unassembled WGS sequence"/>
</dbReference>
<proteinExistence type="predicted"/>
<accession>U2F7B7</accession>
<protein>
    <submittedName>
        <fullName evidence="1">Ribonuclease P protein component</fullName>
    </submittedName>
</protein>
<dbReference type="PATRIC" id="fig|1242969.3.peg.427"/>
<dbReference type="AlphaFoldDB" id="U2F7B7"/>
<evidence type="ECO:0000313" key="2">
    <source>
        <dbReference type="Proteomes" id="UP000016627"/>
    </source>
</evidence>
<comment type="caution">
    <text evidence="1">The sequence shown here is derived from an EMBL/GenBank/DDBJ whole genome shotgun (WGS) entry which is preliminary data.</text>
</comment>
<name>U2F7B7_9BACT</name>
<gene>
    <name evidence="1" type="ORF">ATCC51562_116</name>
</gene>
<evidence type="ECO:0000313" key="1">
    <source>
        <dbReference type="EMBL" id="ERJ26157.1"/>
    </source>
</evidence>
<dbReference type="EMBL" id="ANNI01000003">
    <property type="protein sequence ID" value="ERJ26157.1"/>
    <property type="molecule type" value="Genomic_DNA"/>
</dbReference>
<organism evidence="1 2">
    <name type="scientific">Campylobacter concisus ATCC 51562</name>
    <dbReference type="NCBI Taxonomy" id="1242969"/>
    <lineage>
        <taxon>Bacteria</taxon>
        <taxon>Pseudomonadati</taxon>
        <taxon>Campylobacterota</taxon>
        <taxon>Epsilonproteobacteria</taxon>
        <taxon>Campylobacterales</taxon>
        <taxon>Campylobacteraceae</taxon>
        <taxon>Campylobacter</taxon>
    </lineage>
</organism>